<accession>A0ABT6M5R5</accession>
<comment type="caution">
    <text evidence="11">The sequence shown here is derived from an EMBL/GenBank/DDBJ whole genome shotgun (WGS) entry which is preliminary data.</text>
</comment>
<dbReference type="EMBL" id="JARXVC010000002">
    <property type="protein sequence ID" value="MDH6279647.1"/>
    <property type="molecule type" value="Genomic_DNA"/>
</dbReference>
<dbReference type="InterPro" id="IPR001173">
    <property type="entry name" value="Glyco_trans_2-like"/>
</dbReference>
<dbReference type="Proteomes" id="UP001160334">
    <property type="component" value="Unassembled WGS sequence"/>
</dbReference>
<feature type="domain" description="Glycosyltransferase 2-like" evidence="10">
    <location>
        <begin position="58"/>
        <end position="238"/>
    </location>
</feature>
<evidence type="ECO:0000256" key="9">
    <source>
        <dbReference type="ARBA" id="ARBA00040345"/>
    </source>
</evidence>
<evidence type="ECO:0000313" key="11">
    <source>
        <dbReference type="EMBL" id="MDH6279647.1"/>
    </source>
</evidence>
<comment type="similarity">
    <text evidence="8">Belongs to the glycosyltransferase 2 family. CrtQ subfamily.</text>
</comment>
<keyword evidence="3" id="KW-0328">Glycosyltransferase</keyword>
<dbReference type="SUPFAM" id="SSF53448">
    <property type="entry name" value="Nucleotide-diphospho-sugar transferases"/>
    <property type="match status" value="1"/>
</dbReference>
<dbReference type="PANTHER" id="PTHR43646">
    <property type="entry name" value="GLYCOSYLTRANSFERASE"/>
    <property type="match status" value="1"/>
</dbReference>
<evidence type="ECO:0000313" key="12">
    <source>
        <dbReference type="Proteomes" id="UP001160334"/>
    </source>
</evidence>
<protein>
    <recommendedName>
        <fullName evidence="9">4,4'-diaponeurosporenoate glycosyltransferase</fullName>
    </recommendedName>
</protein>
<comment type="subcellular location">
    <subcellularLocation>
        <location evidence="1">Cell membrane</location>
    </subcellularLocation>
</comment>
<comment type="pathway">
    <text evidence="7">Carotenoid biosynthesis; staphyloxanthin biosynthesis; staphyloxanthin from farnesyl diphosphate: step 4/5.</text>
</comment>
<name>A0ABT6M5R5_9NOCA</name>
<organism evidence="11 12">
    <name type="scientific">Prescottella agglutinans</name>
    <dbReference type="NCBI Taxonomy" id="1644129"/>
    <lineage>
        <taxon>Bacteria</taxon>
        <taxon>Bacillati</taxon>
        <taxon>Actinomycetota</taxon>
        <taxon>Actinomycetes</taxon>
        <taxon>Mycobacteriales</taxon>
        <taxon>Nocardiaceae</taxon>
        <taxon>Prescottella</taxon>
    </lineage>
</organism>
<evidence type="ECO:0000256" key="3">
    <source>
        <dbReference type="ARBA" id="ARBA00022676"/>
    </source>
</evidence>
<evidence type="ECO:0000256" key="5">
    <source>
        <dbReference type="ARBA" id="ARBA00023136"/>
    </source>
</evidence>
<keyword evidence="12" id="KW-1185">Reference proteome</keyword>
<evidence type="ECO:0000256" key="7">
    <source>
        <dbReference type="ARBA" id="ARBA00037904"/>
    </source>
</evidence>
<evidence type="ECO:0000256" key="4">
    <source>
        <dbReference type="ARBA" id="ARBA00022679"/>
    </source>
</evidence>
<comment type="function">
    <text evidence="6">Catalyzes the glycosylation of 4,4'-diaponeurosporenoate, i.e. the esterification of glucose at the C1'' position with the carboxyl group of 4,4'-diaponeurosporenic acid, to form glycosyl-4,4'-diaponeurosporenoate. This is a step in the biosynthesis of staphyloxanthin, an orange pigment present in most staphylococci strains.</text>
</comment>
<keyword evidence="4" id="KW-0808">Transferase</keyword>
<evidence type="ECO:0000259" key="10">
    <source>
        <dbReference type="Pfam" id="PF00535"/>
    </source>
</evidence>
<evidence type="ECO:0000256" key="2">
    <source>
        <dbReference type="ARBA" id="ARBA00022475"/>
    </source>
</evidence>
<evidence type="ECO:0000256" key="6">
    <source>
        <dbReference type="ARBA" id="ARBA00037281"/>
    </source>
</evidence>
<proteinExistence type="inferred from homology"/>
<dbReference type="Pfam" id="PF00535">
    <property type="entry name" value="Glycos_transf_2"/>
    <property type="match status" value="1"/>
</dbReference>
<dbReference type="PANTHER" id="PTHR43646:SF2">
    <property type="entry name" value="GLYCOSYLTRANSFERASE 2-LIKE DOMAIN-CONTAINING PROTEIN"/>
    <property type="match status" value="1"/>
</dbReference>
<gene>
    <name evidence="11" type="ORF">M2280_000856</name>
</gene>
<dbReference type="Gene3D" id="3.90.550.10">
    <property type="entry name" value="Spore Coat Polysaccharide Biosynthesis Protein SpsA, Chain A"/>
    <property type="match status" value="1"/>
</dbReference>
<dbReference type="InterPro" id="IPR029044">
    <property type="entry name" value="Nucleotide-diphossugar_trans"/>
</dbReference>
<evidence type="ECO:0000256" key="1">
    <source>
        <dbReference type="ARBA" id="ARBA00004236"/>
    </source>
</evidence>
<keyword evidence="2" id="KW-1003">Cell membrane</keyword>
<sequence>MIPQLVVPPLHRFDPLAAATRVGAGLAIGGAAVAVANAATLPRLHAGPVREPITEPVTVVVPARNEADRIGALVSDLRAQRGLSTLRVLVLDDDSTDATADVARRAFDGDGRFATIRSTDAPPPGWLGKTAACRRAAEHATRLMDPRRPGVLVFLDADVRLEPDALAAAVTELRRSGADLLSPWPRQDAGSTVERLIQPLLCWSWFASLPTAVAARNTRPSMVVACGQFLVFDAAAYYRLGGHAAVADSLTEDLDIARALRRRGERTAVAAAQHLASCRMYTSPAALRAGYTRWLWTGFGSPAGSAAVSGVAALAYLLPPAAAVFGRGHTRAWGAVGYTAGVVSRLTARAVETGARPGVRDVADAVAHPASIVGLIHLTAASHRERRRGRLHWKGRAVT</sequence>
<evidence type="ECO:0000256" key="8">
    <source>
        <dbReference type="ARBA" id="ARBA00038120"/>
    </source>
</evidence>
<keyword evidence="5" id="KW-0472">Membrane</keyword>
<reference evidence="11 12" key="1">
    <citation type="submission" date="2023-04" db="EMBL/GenBank/DDBJ databases">
        <title>Forest soil microbial communities from Buena Vista Peninsula, Colon Province, Panama.</title>
        <authorList>
            <person name="Bouskill N."/>
        </authorList>
    </citation>
    <scope>NUCLEOTIDE SEQUENCE [LARGE SCALE GENOMIC DNA]</scope>
    <source>
        <strain evidence="11 12">CFH S0262</strain>
    </source>
</reference>